<feature type="transmembrane region" description="Helical" evidence="6">
    <location>
        <begin position="117"/>
        <end position="145"/>
    </location>
</feature>
<evidence type="ECO:0000256" key="5">
    <source>
        <dbReference type="ARBA" id="ARBA00023136"/>
    </source>
</evidence>
<evidence type="ECO:0000313" key="9">
    <source>
        <dbReference type="Proteomes" id="UP000014463"/>
    </source>
</evidence>
<evidence type="ECO:0000256" key="2">
    <source>
        <dbReference type="ARBA" id="ARBA00022475"/>
    </source>
</evidence>
<evidence type="ECO:0000313" key="8">
    <source>
        <dbReference type="EMBL" id="EPC02454.1"/>
    </source>
</evidence>
<keyword evidence="2" id="KW-1003">Cell membrane</keyword>
<dbReference type="GO" id="GO:0005886">
    <property type="term" value="C:plasma membrane"/>
    <property type="evidence" value="ECO:0007669"/>
    <property type="project" value="UniProtKB-SubCell"/>
</dbReference>
<keyword evidence="5 6" id="KW-0472">Membrane</keyword>
<dbReference type="eggNOG" id="COG2064">
    <property type="taxonomic scope" value="Bacteria"/>
</dbReference>
<dbReference type="STRING" id="1121939.L861_08760"/>
<evidence type="ECO:0000256" key="1">
    <source>
        <dbReference type="ARBA" id="ARBA00004651"/>
    </source>
</evidence>
<keyword evidence="3 6" id="KW-0812">Transmembrane</keyword>
<dbReference type="PANTHER" id="PTHR35007:SF2">
    <property type="entry name" value="PILUS ASSEMBLE PROTEIN"/>
    <property type="match status" value="1"/>
</dbReference>
<dbReference type="Pfam" id="PF00482">
    <property type="entry name" value="T2SSF"/>
    <property type="match status" value="1"/>
</dbReference>
<organism evidence="8 9">
    <name type="scientific">Litchfieldella anticariensis (strain DSM 16096 / CECT 5854 / CIP 108499 / LMG 22089 / FP35)</name>
    <name type="common">Halomonas anticariensis</name>
    <dbReference type="NCBI Taxonomy" id="1121939"/>
    <lineage>
        <taxon>Bacteria</taxon>
        <taxon>Pseudomonadati</taxon>
        <taxon>Pseudomonadota</taxon>
        <taxon>Gammaproteobacteria</taxon>
        <taxon>Oceanospirillales</taxon>
        <taxon>Halomonadaceae</taxon>
        <taxon>Litchfieldella</taxon>
    </lineage>
</organism>
<dbReference type="AlphaFoldDB" id="S2L414"/>
<dbReference type="PANTHER" id="PTHR35007">
    <property type="entry name" value="INTEGRAL MEMBRANE PROTEIN-RELATED"/>
    <property type="match status" value="1"/>
</dbReference>
<feature type="transmembrane region" description="Helical" evidence="6">
    <location>
        <begin position="20"/>
        <end position="47"/>
    </location>
</feature>
<feature type="transmembrane region" description="Helical" evidence="6">
    <location>
        <begin position="302"/>
        <end position="323"/>
    </location>
</feature>
<dbReference type="Proteomes" id="UP000014463">
    <property type="component" value="Unassembled WGS sequence"/>
</dbReference>
<dbReference type="OrthoDB" id="9810662at2"/>
<evidence type="ECO:0000256" key="4">
    <source>
        <dbReference type="ARBA" id="ARBA00022989"/>
    </source>
</evidence>
<accession>S2L414</accession>
<sequence>MDALTSLLSQLEEWLADPEMVQLGFSALLGLTIFALMIALLLLLMGLSDPLRRRLRGLEAGAATAAGSASVASAGGAKGAGVSQWLGPMGERLVPNKEEAKNRIAQRLRRAGKRSPGAVNVFYGTRLALTVLPPLLLLTLVIPFVRLPLGVNLLMLGATALTGYLLPVLWLERETKKRTRLLRRGLPDALDLLVVCTEAGLGLGAAIQRVAQDLEVSHPELADELHLFSMQTRAGMDSKEALRDMEERTGVEDIRGLVTTLLQSMRFGTSIATTLRIYAVELRDKRTQEAEELAAKISTKMLFPLIFCVFPSFFVVALGPPLLGAMRALAGAGY</sequence>
<protein>
    <recommendedName>
        <fullName evidence="7">Type II secretion system protein GspF domain-containing protein</fullName>
    </recommendedName>
</protein>
<proteinExistence type="predicted"/>
<feature type="domain" description="Type II secretion system protein GspF" evidence="7">
    <location>
        <begin position="190"/>
        <end position="318"/>
    </location>
</feature>
<gene>
    <name evidence="8" type="ORF">L861_08760</name>
</gene>
<name>S2L414_LITA3</name>
<dbReference type="EMBL" id="ASTJ01000024">
    <property type="protein sequence ID" value="EPC02454.1"/>
    <property type="molecule type" value="Genomic_DNA"/>
</dbReference>
<keyword evidence="9" id="KW-1185">Reference proteome</keyword>
<dbReference type="RefSeq" id="WP_016416364.1">
    <property type="nucleotide sequence ID" value="NZ_AUAB01000002.1"/>
</dbReference>
<comment type="subcellular location">
    <subcellularLocation>
        <location evidence="1">Cell membrane</location>
        <topology evidence="1">Multi-pass membrane protein</topology>
    </subcellularLocation>
</comment>
<keyword evidence="4 6" id="KW-1133">Transmembrane helix</keyword>
<dbReference type="InterPro" id="IPR018076">
    <property type="entry name" value="T2SS_GspF_dom"/>
</dbReference>
<evidence type="ECO:0000256" key="6">
    <source>
        <dbReference type="SAM" id="Phobius"/>
    </source>
</evidence>
<dbReference type="PATRIC" id="fig|1121939.11.peg.1861"/>
<comment type="caution">
    <text evidence="8">The sequence shown here is derived from an EMBL/GenBank/DDBJ whole genome shotgun (WGS) entry which is preliminary data.</text>
</comment>
<evidence type="ECO:0000256" key="3">
    <source>
        <dbReference type="ARBA" id="ARBA00022692"/>
    </source>
</evidence>
<reference evidence="8 9" key="1">
    <citation type="journal article" date="2013" name="Genome Announc.">
        <title>Draft genome sequence of the moderately halophilic gammaproteobacterium Halomonas anticariensis FP35.</title>
        <authorList>
            <person name="Tahrioui A."/>
            <person name="Quesada E."/>
            <person name="Llamas I."/>
        </authorList>
    </citation>
    <scope>NUCLEOTIDE SEQUENCE [LARGE SCALE GENOMIC DNA]</scope>
    <source>
        <strain evidence="9">DSM 16096 / CECT 5854 / LMG 22089 / FP35</strain>
    </source>
</reference>
<evidence type="ECO:0000259" key="7">
    <source>
        <dbReference type="Pfam" id="PF00482"/>
    </source>
</evidence>
<feature type="transmembrane region" description="Helical" evidence="6">
    <location>
        <begin position="151"/>
        <end position="171"/>
    </location>
</feature>